<evidence type="ECO:0000256" key="1">
    <source>
        <dbReference type="SAM" id="MobiDB-lite"/>
    </source>
</evidence>
<feature type="non-terminal residue" evidence="2">
    <location>
        <position position="80"/>
    </location>
</feature>
<feature type="non-terminal residue" evidence="2">
    <location>
        <position position="1"/>
    </location>
</feature>
<organism evidence="2 3">
    <name type="scientific">Culter alburnus</name>
    <name type="common">Topmouth culter</name>
    <dbReference type="NCBI Taxonomy" id="194366"/>
    <lineage>
        <taxon>Eukaryota</taxon>
        <taxon>Metazoa</taxon>
        <taxon>Chordata</taxon>
        <taxon>Craniata</taxon>
        <taxon>Vertebrata</taxon>
        <taxon>Euteleostomi</taxon>
        <taxon>Actinopterygii</taxon>
        <taxon>Neopterygii</taxon>
        <taxon>Teleostei</taxon>
        <taxon>Ostariophysi</taxon>
        <taxon>Cypriniformes</taxon>
        <taxon>Xenocyprididae</taxon>
        <taxon>Xenocypridinae</taxon>
        <taxon>Culter</taxon>
    </lineage>
</organism>
<dbReference type="Proteomes" id="UP001479290">
    <property type="component" value="Unassembled WGS sequence"/>
</dbReference>
<name>A0AAW2ACT1_CULAL</name>
<reference evidence="2 3" key="1">
    <citation type="submission" date="2024-05" db="EMBL/GenBank/DDBJ databases">
        <title>A high-quality chromosomal-level genome assembly of Topmouth culter (Culter alburnus).</title>
        <authorList>
            <person name="Zhao H."/>
        </authorList>
    </citation>
    <scope>NUCLEOTIDE SEQUENCE [LARGE SCALE GENOMIC DNA]</scope>
    <source>
        <strain evidence="2">CATC2023</strain>
        <tissue evidence="2">Muscle</tissue>
    </source>
</reference>
<protein>
    <submittedName>
        <fullName evidence="2">Uncharacterized protein</fullName>
    </submittedName>
</protein>
<comment type="caution">
    <text evidence="2">The sequence shown here is derived from an EMBL/GenBank/DDBJ whole genome shotgun (WGS) entry which is preliminary data.</text>
</comment>
<gene>
    <name evidence="2" type="ORF">ABG768_026992</name>
</gene>
<sequence>ERLNTKAKAESRVREVCEGSSCAEQTVKASPPRPTQEEGPKSTRPSLWSLGRHFPYPSMQQTQFARLTKGRGEMLSLSKL</sequence>
<dbReference type="EMBL" id="JAWDJR010000008">
    <property type="protein sequence ID" value="KAK9971097.1"/>
    <property type="molecule type" value="Genomic_DNA"/>
</dbReference>
<evidence type="ECO:0000313" key="3">
    <source>
        <dbReference type="Proteomes" id="UP001479290"/>
    </source>
</evidence>
<accession>A0AAW2ACT1</accession>
<proteinExistence type="predicted"/>
<evidence type="ECO:0000313" key="2">
    <source>
        <dbReference type="EMBL" id="KAK9971097.1"/>
    </source>
</evidence>
<feature type="compositionally biased region" description="Basic and acidic residues" evidence="1">
    <location>
        <begin position="1"/>
        <end position="17"/>
    </location>
</feature>
<feature type="region of interest" description="Disordered" evidence="1">
    <location>
        <begin position="1"/>
        <end position="47"/>
    </location>
</feature>
<dbReference type="AlphaFoldDB" id="A0AAW2ACT1"/>
<keyword evidence="3" id="KW-1185">Reference proteome</keyword>